<proteinExistence type="predicted"/>
<gene>
    <name evidence="1" type="ORF">QTA56_01080</name>
</gene>
<dbReference type="Proteomes" id="UP001168524">
    <property type="component" value="Unassembled WGS sequence"/>
</dbReference>
<reference evidence="1" key="1">
    <citation type="submission" date="2023-06" db="EMBL/GenBank/DDBJ databases">
        <title>Two novel species of Acinetobacter isolated from motorbike repairing workshop in Vietnam.</title>
        <authorList>
            <person name="Le N.T.T."/>
        </authorList>
    </citation>
    <scope>NUCLEOTIDE SEQUENCE</scope>
    <source>
        <strain evidence="1">VNH17</strain>
    </source>
</reference>
<evidence type="ECO:0000313" key="2">
    <source>
        <dbReference type="Proteomes" id="UP001168524"/>
    </source>
</evidence>
<organism evidence="1 2">
    <name type="scientific">Acinetobacter thutiue</name>
    <dbReference type="NCBI Taxonomy" id="2998078"/>
    <lineage>
        <taxon>Bacteria</taxon>
        <taxon>Pseudomonadati</taxon>
        <taxon>Pseudomonadota</taxon>
        <taxon>Gammaproteobacteria</taxon>
        <taxon>Moraxellales</taxon>
        <taxon>Moraxellaceae</taxon>
        <taxon>Acinetobacter</taxon>
    </lineage>
</organism>
<dbReference type="EMBL" id="JAUDZE010000001">
    <property type="protein sequence ID" value="MDN0012827.1"/>
    <property type="molecule type" value="Genomic_DNA"/>
</dbReference>
<accession>A0ABT7WJH0</accession>
<dbReference type="RefSeq" id="WP_267979107.1">
    <property type="nucleotide sequence ID" value="NZ_JAPQKF010000001.1"/>
</dbReference>
<comment type="caution">
    <text evidence="1">The sequence shown here is derived from an EMBL/GenBank/DDBJ whole genome shotgun (WGS) entry which is preliminary data.</text>
</comment>
<protein>
    <submittedName>
        <fullName evidence="1">Uncharacterized protein</fullName>
    </submittedName>
</protein>
<name>A0ABT7WJH0_9GAMM</name>
<evidence type="ECO:0000313" key="1">
    <source>
        <dbReference type="EMBL" id="MDN0012827.1"/>
    </source>
</evidence>
<keyword evidence="2" id="KW-1185">Reference proteome</keyword>
<sequence length="804" mass="95492">MATNQTLVVSDKDVFDYLKVCMYSEYRRELRQSGKEIHRGIFCETIDMLDNLEYGLSKVEANIISTLSAYHDSDEDMQEDIIDYLNLLRLDMELIELAEQADTLFSIQVSLFIRVVKEQFPEFYTSGDRWTRSNLPLNRIFDCITIYRNKYEMSRKNIYQDLVECNERHIELVTVFNKILKKTKKVYVLNLLIKISPNLSRKRPISSSWDQDTIEHVMAALRFSYADIVANFHVYADFVNTFMGINESLNFHVVLVLKNDLKYDPKHIDKKVEYILDSDLNKPNIYSQYKDYKIKADNLNELIKLNFKHRQVTDVLGYRPKKQLEDFNHWYLYLFTHFKRFIHPERGRLKHLAFDIHEVGYRVSRLLHEIKNPEPEYRPPRNEELAEDIRLSSLYREFAGGRLWEKAIYRLDNKKEYAGLCHIYDEQKHFLKFDRDTSERLKKLELFIQYLKHADISPISTVDAEIRHIVQSPKRYLSLIEKLAIILIQDHYLDQANTKNLSSILKGTLSPTLRFFLHEHHSNRDVVNLLNYKVLSLDFYRRLHKYLYDLKVKLYKSDIAKEQAKGMVNEQKNYKSINSYLRYKFKTDVDVYRFKMICKFDSQNVPEALLIAVFSEIWTEFVNDIKRKPKIFGKQLVAHVGTYVSLTVPLIDVNLIFESGSKGELGIDTVQRVKEFWESYLTDTSKKKLIRKLEKRKQSAKQTDDTLTVDYNDFFNKLSLESIELPLLKERRRRQGDYLLCNYKDKKQRSRFIKNLAEYYANYSLLTRASMKDSEIHLNLLLKGRFPQQEENVIPAQILKAEKP</sequence>